<name>A0AAV8V1P7_9RHOD</name>
<keyword evidence="1" id="KW-1133">Transmembrane helix</keyword>
<evidence type="ECO:0000256" key="1">
    <source>
        <dbReference type="SAM" id="Phobius"/>
    </source>
</evidence>
<dbReference type="AlphaFoldDB" id="A0AAV8V1P7"/>
<sequence>MAAVDEEDDPMLADIAAMKKRMEGKKSMEKKSEGGIRAKVGQATTGVQDFVSTLLLYNFFAVIFFLVWLAIGAGMHFIFGNNTLLDPWLQIWTPLIQPLLVRVAPAQLVSAFATAVKKTERWVGLLSQLVSQGGEFFDCAHAFNHPVKYKIFEFDWCSDKEGDPNGYEEKREALKRNRTNLHKFAQFVNVRGGRDFMAYRRQAHRTIVTE</sequence>
<comment type="caution">
    <text evidence="2">The sequence shown here is derived from an EMBL/GenBank/DDBJ whole genome shotgun (WGS) entry which is preliminary data.</text>
</comment>
<dbReference type="EMBL" id="JAMWBK010000003">
    <property type="protein sequence ID" value="KAJ8906716.1"/>
    <property type="molecule type" value="Genomic_DNA"/>
</dbReference>
<reference evidence="2 3" key="1">
    <citation type="journal article" date="2023" name="Nat. Commun.">
        <title>Origin of minicircular mitochondrial genomes in red algae.</title>
        <authorList>
            <person name="Lee Y."/>
            <person name="Cho C.H."/>
            <person name="Lee Y.M."/>
            <person name="Park S.I."/>
            <person name="Yang J.H."/>
            <person name="West J.A."/>
            <person name="Bhattacharya D."/>
            <person name="Yoon H.S."/>
        </authorList>
    </citation>
    <scope>NUCLEOTIDE SEQUENCE [LARGE SCALE GENOMIC DNA]</scope>
    <source>
        <strain evidence="2 3">CCMP1338</strain>
        <tissue evidence="2">Whole cell</tissue>
    </source>
</reference>
<evidence type="ECO:0000313" key="2">
    <source>
        <dbReference type="EMBL" id="KAJ8906716.1"/>
    </source>
</evidence>
<keyword evidence="1" id="KW-0812">Transmembrane</keyword>
<gene>
    <name evidence="2" type="ORF">NDN08_003205</name>
</gene>
<dbReference type="Proteomes" id="UP001157974">
    <property type="component" value="Unassembled WGS sequence"/>
</dbReference>
<proteinExistence type="predicted"/>
<keyword evidence="3" id="KW-1185">Reference proteome</keyword>
<keyword evidence="1" id="KW-0472">Membrane</keyword>
<protein>
    <submittedName>
        <fullName evidence="2">Uncharacterized protein</fullName>
    </submittedName>
</protein>
<organism evidence="2 3">
    <name type="scientific">Rhodosorus marinus</name>
    <dbReference type="NCBI Taxonomy" id="101924"/>
    <lineage>
        <taxon>Eukaryota</taxon>
        <taxon>Rhodophyta</taxon>
        <taxon>Stylonematophyceae</taxon>
        <taxon>Stylonematales</taxon>
        <taxon>Stylonemataceae</taxon>
        <taxon>Rhodosorus</taxon>
    </lineage>
</organism>
<feature type="transmembrane region" description="Helical" evidence="1">
    <location>
        <begin position="55"/>
        <end position="79"/>
    </location>
</feature>
<evidence type="ECO:0000313" key="3">
    <source>
        <dbReference type="Proteomes" id="UP001157974"/>
    </source>
</evidence>
<accession>A0AAV8V1P7</accession>